<comment type="caution">
    <text evidence="5">The sequence shown here is derived from an EMBL/GenBank/DDBJ whole genome shotgun (WGS) entry which is preliminary data.</text>
</comment>
<keyword evidence="1 3" id="KW-0479">Metal-binding</keyword>
<dbReference type="HAMAP" id="MF_00649">
    <property type="entry name" value="DNA_gyrase_inhibitor_YacG"/>
    <property type="match status" value="1"/>
</dbReference>
<dbReference type="PANTHER" id="PTHR36150">
    <property type="entry name" value="DNA GYRASE INHIBITOR YACG"/>
    <property type="match status" value="1"/>
</dbReference>
<comment type="subunit">
    <text evidence="3">Interacts with GyrB.</text>
</comment>
<sequence>MSTSPRPAPRLPCPTCRRPSLFAPENPWRPFCSEACREIDLGAWASADYRVPSEPLDPGVEESSANPRQGAARDM</sequence>
<proteinExistence type="inferred from homology"/>
<name>A0A9X0XCQ3_9BURK</name>
<protein>
    <recommendedName>
        <fullName evidence="3">DNA gyrase inhibitor YacG</fullName>
    </recommendedName>
</protein>
<comment type="cofactor">
    <cofactor evidence="3">
        <name>Zn(2+)</name>
        <dbReference type="ChEBI" id="CHEBI:29105"/>
    </cofactor>
    <text evidence="3">Binds 1 zinc ion.</text>
</comment>
<dbReference type="GO" id="GO:0008657">
    <property type="term" value="F:DNA topoisomerase type II (double strand cut, ATP-hydrolyzing) inhibitor activity"/>
    <property type="evidence" value="ECO:0007669"/>
    <property type="project" value="UniProtKB-UniRule"/>
</dbReference>
<dbReference type="InterPro" id="IPR005584">
    <property type="entry name" value="DNA_gyrase_inhibitor_YacG"/>
</dbReference>
<comment type="function">
    <text evidence="3">Inhibits all the catalytic activities of DNA gyrase by preventing its interaction with DNA. Acts by binding directly to the C-terminal domain of GyrB, which probably disrupts DNA binding by the gyrase.</text>
</comment>
<feature type="binding site" evidence="3">
    <location>
        <position position="13"/>
    </location>
    <ligand>
        <name>Zn(2+)</name>
        <dbReference type="ChEBI" id="CHEBI:29105"/>
    </ligand>
</feature>
<reference evidence="5 6" key="1">
    <citation type="submission" date="2021-01" db="EMBL/GenBank/DDBJ databases">
        <title>Piscinibacter sp. Jin2 Genome sequencing and assembly.</title>
        <authorList>
            <person name="Kim I."/>
        </authorList>
    </citation>
    <scope>NUCLEOTIDE SEQUENCE [LARGE SCALE GENOMIC DNA]</scope>
    <source>
        <strain evidence="5 6">Jin2</strain>
    </source>
</reference>
<dbReference type="RefSeq" id="WP_201824339.1">
    <property type="nucleotide sequence ID" value="NZ_JAERRA010000001.1"/>
</dbReference>
<dbReference type="GO" id="GO:0008270">
    <property type="term" value="F:zinc ion binding"/>
    <property type="evidence" value="ECO:0007669"/>
    <property type="project" value="UniProtKB-UniRule"/>
</dbReference>
<dbReference type="SUPFAM" id="SSF57716">
    <property type="entry name" value="Glucocorticoid receptor-like (DNA-binding domain)"/>
    <property type="match status" value="1"/>
</dbReference>
<feature type="region of interest" description="Disordered" evidence="4">
    <location>
        <begin position="50"/>
        <end position="75"/>
    </location>
</feature>
<gene>
    <name evidence="3" type="primary">yacG</name>
    <name evidence="5" type="ORF">JI742_04545</name>
</gene>
<evidence type="ECO:0000313" key="5">
    <source>
        <dbReference type="EMBL" id="MBL0719154.1"/>
    </source>
</evidence>
<evidence type="ECO:0000256" key="1">
    <source>
        <dbReference type="ARBA" id="ARBA00022723"/>
    </source>
</evidence>
<dbReference type="EMBL" id="JAERRA010000001">
    <property type="protein sequence ID" value="MBL0719154.1"/>
    <property type="molecule type" value="Genomic_DNA"/>
</dbReference>
<evidence type="ECO:0000256" key="4">
    <source>
        <dbReference type="SAM" id="MobiDB-lite"/>
    </source>
</evidence>
<organism evidence="5 6">
    <name type="scientific">Aquariibacter lacus</name>
    <dbReference type="NCBI Taxonomy" id="2801332"/>
    <lineage>
        <taxon>Bacteria</taxon>
        <taxon>Pseudomonadati</taxon>
        <taxon>Pseudomonadota</taxon>
        <taxon>Betaproteobacteria</taxon>
        <taxon>Burkholderiales</taxon>
        <taxon>Sphaerotilaceae</taxon>
        <taxon>Aquariibacter</taxon>
    </lineage>
</organism>
<keyword evidence="2 3" id="KW-0862">Zinc</keyword>
<dbReference type="Pfam" id="PF03884">
    <property type="entry name" value="YacG"/>
    <property type="match status" value="1"/>
</dbReference>
<comment type="similarity">
    <text evidence="3">Belongs to the DNA gyrase inhibitor YacG family.</text>
</comment>
<dbReference type="Gene3D" id="3.30.50.10">
    <property type="entry name" value="Erythroid Transcription Factor GATA-1, subunit A"/>
    <property type="match status" value="1"/>
</dbReference>
<dbReference type="InterPro" id="IPR013088">
    <property type="entry name" value="Znf_NHR/GATA"/>
</dbReference>
<dbReference type="Proteomes" id="UP000643207">
    <property type="component" value="Unassembled WGS sequence"/>
</dbReference>
<evidence type="ECO:0000256" key="3">
    <source>
        <dbReference type="HAMAP-Rule" id="MF_00649"/>
    </source>
</evidence>
<feature type="binding site" evidence="3">
    <location>
        <position position="16"/>
    </location>
    <ligand>
        <name>Zn(2+)</name>
        <dbReference type="ChEBI" id="CHEBI:29105"/>
    </ligand>
</feature>
<feature type="binding site" evidence="3">
    <location>
        <position position="32"/>
    </location>
    <ligand>
        <name>Zn(2+)</name>
        <dbReference type="ChEBI" id="CHEBI:29105"/>
    </ligand>
</feature>
<accession>A0A9X0XCQ3</accession>
<feature type="binding site" evidence="3">
    <location>
        <position position="36"/>
    </location>
    <ligand>
        <name>Zn(2+)</name>
        <dbReference type="ChEBI" id="CHEBI:29105"/>
    </ligand>
</feature>
<evidence type="ECO:0000256" key="2">
    <source>
        <dbReference type="ARBA" id="ARBA00022833"/>
    </source>
</evidence>
<dbReference type="AlphaFoldDB" id="A0A9X0XCQ3"/>
<dbReference type="PANTHER" id="PTHR36150:SF1">
    <property type="entry name" value="DNA GYRASE INHIBITOR YACG"/>
    <property type="match status" value="1"/>
</dbReference>
<dbReference type="GO" id="GO:0006355">
    <property type="term" value="P:regulation of DNA-templated transcription"/>
    <property type="evidence" value="ECO:0007669"/>
    <property type="project" value="InterPro"/>
</dbReference>
<keyword evidence="6" id="KW-1185">Reference proteome</keyword>
<evidence type="ECO:0000313" key="6">
    <source>
        <dbReference type="Proteomes" id="UP000643207"/>
    </source>
</evidence>